<evidence type="ECO:0000313" key="7">
    <source>
        <dbReference type="EMBL" id="PZW48085.1"/>
    </source>
</evidence>
<dbReference type="InterPro" id="IPR050109">
    <property type="entry name" value="HTH-type_TetR-like_transc_reg"/>
</dbReference>
<proteinExistence type="predicted"/>
<comment type="caution">
    <text evidence="7">The sequence shown here is derived from an EMBL/GenBank/DDBJ whole genome shotgun (WGS) entry which is preliminary data.</text>
</comment>
<dbReference type="InterPro" id="IPR011075">
    <property type="entry name" value="TetR_C"/>
</dbReference>
<evidence type="ECO:0000256" key="4">
    <source>
        <dbReference type="PROSITE-ProRule" id="PRU00335"/>
    </source>
</evidence>
<dbReference type="PRINTS" id="PR00455">
    <property type="entry name" value="HTHTETR"/>
</dbReference>
<dbReference type="InterPro" id="IPR009057">
    <property type="entry name" value="Homeodomain-like_sf"/>
</dbReference>
<evidence type="ECO:0000256" key="2">
    <source>
        <dbReference type="ARBA" id="ARBA00023125"/>
    </source>
</evidence>
<evidence type="ECO:0000256" key="1">
    <source>
        <dbReference type="ARBA" id="ARBA00023015"/>
    </source>
</evidence>
<keyword evidence="8" id="KW-1185">Reference proteome</keyword>
<evidence type="ECO:0000256" key="5">
    <source>
        <dbReference type="SAM" id="MobiDB-lite"/>
    </source>
</evidence>
<dbReference type="Pfam" id="PF16859">
    <property type="entry name" value="TetR_C_11"/>
    <property type="match status" value="1"/>
</dbReference>
<organism evidence="7 8">
    <name type="scientific">Humitalea rosea</name>
    <dbReference type="NCBI Taxonomy" id="990373"/>
    <lineage>
        <taxon>Bacteria</taxon>
        <taxon>Pseudomonadati</taxon>
        <taxon>Pseudomonadota</taxon>
        <taxon>Alphaproteobacteria</taxon>
        <taxon>Acetobacterales</taxon>
        <taxon>Roseomonadaceae</taxon>
        <taxon>Humitalea</taxon>
    </lineage>
</organism>
<keyword evidence="2 4" id="KW-0238">DNA-binding</keyword>
<feature type="DNA-binding region" description="H-T-H motif" evidence="4">
    <location>
        <begin position="43"/>
        <end position="62"/>
    </location>
</feature>
<dbReference type="InterPro" id="IPR001647">
    <property type="entry name" value="HTH_TetR"/>
</dbReference>
<feature type="region of interest" description="Disordered" evidence="5">
    <location>
        <begin position="1"/>
        <end position="21"/>
    </location>
</feature>
<dbReference type="PANTHER" id="PTHR30055">
    <property type="entry name" value="HTH-TYPE TRANSCRIPTIONAL REGULATOR RUTR"/>
    <property type="match status" value="1"/>
</dbReference>
<dbReference type="AlphaFoldDB" id="A0A2W7IMM6"/>
<name>A0A2W7IMM6_9PROT</name>
<keyword evidence="1" id="KW-0805">Transcription regulation</keyword>
<dbReference type="GO" id="GO:0003700">
    <property type="term" value="F:DNA-binding transcription factor activity"/>
    <property type="evidence" value="ECO:0007669"/>
    <property type="project" value="TreeGrafter"/>
</dbReference>
<dbReference type="Proteomes" id="UP000249688">
    <property type="component" value="Unassembled WGS sequence"/>
</dbReference>
<dbReference type="EMBL" id="QKYU01000006">
    <property type="protein sequence ID" value="PZW48085.1"/>
    <property type="molecule type" value="Genomic_DNA"/>
</dbReference>
<dbReference type="InterPro" id="IPR036271">
    <property type="entry name" value="Tet_transcr_reg_TetR-rel_C_sf"/>
</dbReference>
<dbReference type="PANTHER" id="PTHR30055:SF148">
    <property type="entry name" value="TETR-FAMILY TRANSCRIPTIONAL REGULATOR"/>
    <property type="match status" value="1"/>
</dbReference>
<dbReference type="RefSeq" id="WP_158537125.1">
    <property type="nucleotide sequence ID" value="NZ_QKYU01000006.1"/>
</dbReference>
<evidence type="ECO:0000256" key="3">
    <source>
        <dbReference type="ARBA" id="ARBA00023163"/>
    </source>
</evidence>
<evidence type="ECO:0000259" key="6">
    <source>
        <dbReference type="PROSITE" id="PS50977"/>
    </source>
</evidence>
<gene>
    <name evidence="7" type="ORF">C8P66_10689</name>
</gene>
<dbReference type="Pfam" id="PF00440">
    <property type="entry name" value="TetR_N"/>
    <property type="match status" value="1"/>
</dbReference>
<keyword evidence="3" id="KW-0804">Transcription</keyword>
<evidence type="ECO:0000313" key="8">
    <source>
        <dbReference type="Proteomes" id="UP000249688"/>
    </source>
</evidence>
<protein>
    <submittedName>
        <fullName evidence="7">TetR family transcriptional regulator</fullName>
    </submittedName>
</protein>
<feature type="domain" description="HTH tetR-type" evidence="6">
    <location>
        <begin position="20"/>
        <end position="80"/>
    </location>
</feature>
<reference evidence="7 8" key="1">
    <citation type="submission" date="2018-06" db="EMBL/GenBank/DDBJ databases">
        <title>Genomic Encyclopedia of Archaeal and Bacterial Type Strains, Phase II (KMG-II): from individual species to whole genera.</title>
        <authorList>
            <person name="Goeker M."/>
        </authorList>
    </citation>
    <scope>NUCLEOTIDE SEQUENCE [LARGE SCALE GENOMIC DNA]</scope>
    <source>
        <strain evidence="7 8">DSM 24525</strain>
    </source>
</reference>
<dbReference type="OrthoDB" id="9803547at2"/>
<dbReference type="SUPFAM" id="SSF46689">
    <property type="entry name" value="Homeodomain-like"/>
    <property type="match status" value="1"/>
</dbReference>
<dbReference type="Gene3D" id="1.10.10.60">
    <property type="entry name" value="Homeodomain-like"/>
    <property type="match status" value="1"/>
</dbReference>
<dbReference type="Gene3D" id="1.10.357.10">
    <property type="entry name" value="Tetracycline Repressor, domain 2"/>
    <property type="match status" value="1"/>
</dbReference>
<sequence length="205" mass="22296">MRIKDTAPAAAPRRGRPRSPEVRERILAATEELLSEGGFQAVTVEAVAARAGVAKTSLYRWWPNRAAVALDCVSARMTPIADEAGMGGFRERFRRQLKATIRLLNSPQGQAILALIGAKQTDPALAQSYSEQIARPRRAQTRMLLQQATRAGEIAAGTDPDVFLDAIYGPLYYRKVVSGEPVTDEFIDRIVDAAFIAFGAKPGAE</sequence>
<accession>A0A2W7IMM6</accession>
<dbReference type="SUPFAM" id="SSF48498">
    <property type="entry name" value="Tetracyclin repressor-like, C-terminal domain"/>
    <property type="match status" value="1"/>
</dbReference>
<dbReference type="GO" id="GO:0000976">
    <property type="term" value="F:transcription cis-regulatory region binding"/>
    <property type="evidence" value="ECO:0007669"/>
    <property type="project" value="TreeGrafter"/>
</dbReference>
<dbReference type="PROSITE" id="PS50977">
    <property type="entry name" value="HTH_TETR_2"/>
    <property type="match status" value="1"/>
</dbReference>